<feature type="region of interest" description="Disordered" evidence="2">
    <location>
        <begin position="475"/>
        <end position="527"/>
    </location>
</feature>
<dbReference type="SUPFAM" id="SSF51905">
    <property type="entry name" value="FAD/NAD(P)-binding domain"/>
    <property type="match status" value="1"/>
</dbReference>
<accession>A0ABW9YFA0</accession>
<organism evidence="5 6">
    <name type="scientific">Photobacterium alginatilyticum</name>
    <dbReference type="NCBI Taxonomy" id="1775171"/>
    <lineage>
        <taxon>Bacteria</taxon>
        <taxon>Pseudomonadati</taxon>
        <taxon>Pseudomonadota</taxon>
        <taxon>Gammaproteobacteria</taxon>
        <taxon>Vibrionales</taxon>
        <taxon>Vibrionaceae</taxon>
        <taxon>Photobacterium</taxon>
    </lineage>
</organism>
<dbReference type="PRINTS" id="PR00469">
    <property type="entry name" value="PNDRDTASEII"/>
</dbReference>
<keyword evidence="1" id="KW-0560">Oxidoreductase</keyword>
<dbReference type="PANTHER" id="PTHR42949">
    <property type="entry name" value="ANAEROBIC GLYCEROL-3-PHOSPHATE DEHYDROGENASE SUBUNIT B"/>
    <property type="match status" value="1"/>
</dbReference>
<evidence type="ECO:0000259" key="3">
    <source>
        <dbReference type="Pfam" id="PF07992"/>
    </source>
</evidence>
<dbReference type="InterPro" id="IPR041117">
    <property type="entry name" value="SoxA_A3"/>
</dbReference>
<proteinExistence type="predicted"/>
<dbReference type="RefSeq" id="WP_160649811.1">
    <property type="nucleotide sequence ID" value="NZ_RSEJ01000006.1"/>
</dbReference>
<evidence type="ECO:0000313" key="5">
    <source>
        <dbReference type="EMBL" id="NBI52441.1"/>
    </source>
</evidence>
<evidence type="ECO:0000256" key="1">
    <source>
        <dbReference type="ARBA" id="ARBA00023002"/>
    </source>
</evidence>
<keyword evidence="6" id="KW-1185">Reference proteome</keyword>
<feature type="domain" description="SoxA A3" evidence="4">
    <location>
        <begin position="382"/>
        <end position="461"/>
    </location>
</feature>
<dbReference type="PANTHER" id="PTHR42949:SF3">
    <property type="entry name" value="ANAEROBIC GLYCEROL-3-PHOSPHATE DEHYDROGENASE SUBUNIT B"/>
    <property type="match status" value="1"/>
</dbReference>
<dbReference type="Gene3D" id="3.50.50.60">
    <property type="entry name" value="FAD/NAD(P)-binding domain"/>
    <property type="match status" value="2"/>
</dbReference>
<dbReference type="EMBL" id="RSEJ01000006">
    <property type="protein sequence ID" value="NBI52441.1"/>
    <property type="molecule type" value="Genomic_DNA"/>
</dbReference>
<comment type="caution">
    <text evidence="5">The sequence shown here is derived from an EMBL/GenBank/DDBJ whole genome shotgun (WGS) entry which is preliminary data.</text>
</comment>
<dbReference type="Pfam" id="PF07992">
    <property type="entry name" value="Pyr_redox_2"/>
    <property type="match status" value="1"/>
</dbReference>
<dbReference type="PRINTS" id="PR00368">
    <property type="entry name" value="FADPNR"/>
</dbReference>
<dbReference type="InterPro" id="IPR041854">
    <property type="entry name" value="BFD-like_2Fe2S-bd_dom_sf"/>
</dbReference>
<dbReference type="InterPro" id="IPR017224">
    <property type="entry name" value="Opine_Oxase_asu/HCN_bsu"/>
</dbReference>
<name>A0ABW9YFA0_9GAMM</name>
<dbReference type="InterPro" id="IPR051691">
    <property type="entry name" value="Metab_Enz_Cyan_OpOx_G3PDH"/>
</dbReference>
<dbReference type="Pfam" id="PF17806">
    <property type="entry name" value="SO_alpha_A3"/>
    <property type="match status" value="1"/>
</dbReference>
<dbReference type="InterPro" id="IPR023753">
    <property type="entry name" value="FAD/NAD-binding_dom"/>
</dbReference>
<protein>
    <submittedName>
        <fullName evidence="5">FAD-dependent oxidoreductase</fullName>
    </submittedName>
</protein>
<dbReference type="PIRSF" id="PIRSF037495">
    <property type="entry name" value="Opine_OX_OoxA/HcnB"/>
    <property type="match status" value="1"/>
</dbReference>
<feature type="compositionally biased region" description="Low complexity" evidence="2">
    <location>
        <begin position="481"/>
        <end position="502"/>
    </location>
</feature>
<dbReference type="InterPro" id="IPR036188">
    <property type="entry name" value="FAD/NAD-bd_sf"/>
</dbReference>
<feature type="compositionally biased region" description="Polar residues" evidence="2">
    <location>
        <begin position="518"/>
        <end position="527"/>
    </location>
</feature>
<dbReference type="CDD" id="cd19946">
    <property type="entry name" value="GlpA-like_Fer2_BFD-like"/>
    <property type="match status" value="1"/>
</dbReference>
<sequence length="527" mass="56688">MFNVDVCIIGAGPAGMAAAIDCAKAGASVALLDEQARPGGQIYRAIKADGHPLGDIFGPDYLRGASLVKTLDSAKIQHITEATIWRVDPDKTVYWSRRGKAEQLKAQRIILATGALERSFPFPGWTLPGVMTAGASQILLKTAGIAPKQAVMVGTGPLLYLLAVQLINAGAKPAAIVDTQSPKQYLQASRFAINALKGHKYLTKGLKLLGQIRKAGVTHYTQATDICAHGTGDGQNHSADKVEQLSFRSGGKTVTLPAATVLSHIGVIPNVQLSRAMGLEHDWDRVQRCWRPRLDAHNNTSLDGVAIAGDSGGIGGALVAEYQGQLVAAEVLYALGYLDEAHWQQHTQALTQSIKQEIAIRPFLDTLYAPPQQALTPSDNTIVCRCEEVTAGEIRQHAREKCNGINQIKTYTRCGMGACQGRYCGPTVAEIIADETRTDIAKVGYYRIRHPIKPLKLGELASLTPVSESFIQRYRAKQGGSSPATTTQTASQATNQTTTQSSIHTTNQNKESKHDSHQQAVHQPANE</sequence>
<dbReference type="Gene3D" id="1.10.10.1100">
    <property type="entry name" value="BFD-like [2Fe-2S]-binding domain"/>
    <property type="match status" value="1"/>
</dbReference>
<gene>
    <name evidence="5" type="ORF">EIZ48_07635</name>
</gene>
<dbReference type="Proteomes" id="UP000738517">
    <property type="component" value="Unassembled WGS sequence"/>
</dbReference>
<evidence type="ECO:0000259" key="4">
    <source>
        <dbReference type="Pfam" id="PF17806"/>
    </source>
</evidence>
<evidence type="ECO:0000313" key="6">
    <source>
        <dbReference type="Proteomes" id="UP000738517"/>
    </source>
</evidence>
<reference evidence="5 6" key="1">
    <citation type="journal article" date="2017" name="Int. J. Syst. Evol. Microbiol.">
        <title>Photobacterium alginatilyticum sp. nov., a marine bacterium isolated from bottom seawater.</title>
        <authorList>
            <person name="Wang X."/>
            <person name="Wang Y."/>
            <person name="Yang X."/>
            <person name="Sun H."/>
            <person name="Li B."/>
            <person name="Zhang X.H."/>
        </authorList>
    </citation>
    <scope>NUCLEOTIDE SEQUENCE [LARGE SCALE GENOMIC DNA]</scope>
    <source>
        <strain evidence="5 6">P03D4</strain>
    </source>
</reference>
<evidence type="ECO:0000256" key="2">
    <source>
        <dbReference type="SAM" id="MobiDB-lite"/>
    </source>
</evidence>
<feature type="domain" description="FAD/NAD(P)-binding" evidence="3">
    <location>
        <begin position="5"/>
        <end position="324"/>
    </location>
</feature>